<reference evidence="1 2" key="1">
    <citation type="submission" date="2012-02" db="EMBL/GenBank/DDBJ databases">
        <title>Shotgun genome sequence of Phaeospirillum photometricum DSM 122.</title>
        <authorList>
            <person name="Duquesne K."/>
            <person name="Sturgis J."/>
        </authorList>
    </citation>
    <scope>NUCLEOTIDE SEQUENCE [LARGE SCALE GENOMIC DNA]</scope>
    <source>
        <strain evidence="2">DSM122</strain>
    </source>
</reference>
<organism evidence="1 2">
    <name type="scientific">Pararhodospirillum photometricum DSM 122</name>
    <dbReference type="NCBI Taxonomy" id="1150469"/>
    <lineage>
        <taxon>Bacteria</taxon>
        <taxon>Pseudomonadati</taxon>
        <taxon>Pseudomonadota</taxon>
        <taxon>Alphaproteobacteria</taxon>
        <taxon>Rhodospirillales</taxon>
        <taxon>Rhodospirillaceae</taxon>
        <taxon>Pararhodospirillum</taxon>
    </lineage>
</organism>
<gene>
    <name evidence="1" type="ORF">RSPPHO_02109</name>
</gene>
<dbReference type="STRING" id="1150469.RSPPHO_02109"/>
<protein>
    <recommendedName>
        <fullName evidence="3">DUF4276 family protein</fullName>
    </recommendedName>
</protein>
<sequence length="189" mass="21681">MPPLVILVEEESMQIFLQEFLLPKVFGEAALGMTVLRHRGKTDLRHQIPSRLKGWPPETRFVIVHDKDQADCRALKASLLDLCRAADRPNVLVRIVCHELESWYLGDLDAVEQATQRKGLAEALRRREKYRDPDARANAKQELQELMPGYKARSGARDIGPYMDPQRNRSHSFQVFLRGVQALAAERRV</sequence>
<dbReference type="Proteomes" id="UP000033220">
    <property type="component" value="Chromosome DSM 122"/>
</dbReference>
<proteinExistence type="predicted"/>
<dbReference type="eggNOG" id="ENOG502ZYZ6">
    <property type="taxonomic scope" value="Bacteria"/>
</dbReference>
<dbReference type="Pfam" id="PF14103">
    <property type="entry name" value="DUF4276"/>
    <property type="match status" value="1"/>
</dbReference>
<evidence type="ECO:0008006" key="3">
    <source>
        <dbReference type="Google" id="ProtNLM"/>
    </source>
</evidence>
<evidence type="ECO:0000313" key="2">
    <source>
        <dbReference type="Proteomes" id="UP000033220"/>
    </source>
</evidence>
<keyword evidence="2" id="KW-1185">Reference proteome</keyword>
<dbReference type="OrthoDB" id="283783at2"/>
<evidence type="ECO:0000313" key="1">
    <source>
        <dbReference type="EMBL" id="CCG08735.1"/>
    </source>
</evidence>
<name>H6SL70_PARPM</name>
<dbReference type="EMBL" id="HE663493">
    <property type="protein sequence ID" value="CCG08735.1"/>
    <property type="molecule type" value="Genomic_DNA"/>
</dbReference>
<accession>H6SL70</accession>
<dbReference type="InterPro" id="IPR025455">
    <property type="entry name" value="DUF4276"/>
</dbReference>
<dbReference type="KEGG" id="rpm:RSPPHO_02109"/>
<dbReference type="RefSeq" id="WP_014415369.1">
    <property type="nucleotide sequence ID" value="NC_017059.1"/>
</dbReference>
<dbReference type="AlphaFoldDB" id="H6SL70"/>
<dbReference type="HOGENOM" id="CLU_109798_1_0_5"/>